<proteinExistence type="predicted"/>
<dbReference type="RefSeq" id="WP_008108632.1">
    <property type="nucleotide sequence ID" value="NZ_CAMAPB010000026.1"/>
</dbReference>
<name>A0A9W4QYM2_PSEHA</name>
<dbReference type="EMBL" id="CAMAPB010000026">
    <property type="protein sequence ID" value="CAH9059119.1"/>
    <property type="molecule type" value="Genomic_DNA"/>
</dbReference>
<dbReference type="AlphaFoldDB" id="A0A9W4QYM2"/>
<comment type="caution">
    <text evidence="1">The sequence shown here is derived from an EMBL/GenBank/DDBJ whole genome shotgun (WGS) entry which is preliminary data.</text>
</comment>
<accession>A0A9W4QYM2</accession>
<keyword evidence="2" id="KW-1185">Reference proteome</keyword>
<gene>
    <name evidence="1" type="ORF">PSEHALCIP103_01998</name>
</gene>
<reference evidence="1" key="1">
    <citation type="submission" date="2022-07" db="EMBL/GenBank/DDBJ databases">
        <authorList>
            <person name="Criscuolo A."/>
        </authorList>
    </citation>
    <scope>NUCLEOTIDE SEQUENCE</scope>
    <source>
        <strain evidence="1">CIP103197</strain>
    </source>
</reference>
<organism evidence="1 2">
    <name type="scientific">Pseudoalteromonas haloplanktis</name>
    <name type="common">Alteromonas haloplanktis</name>
    <dbReference type="NCBI Taxonomy" id="228"/>
    <lineage>
        <taxon>Bacteria</taxon>
        <taxon>Pseudomonadati</taxon>
        <taxon>Pseudomonadota</taxon>
        <taxon>Gammaproteobacteria</taxon>
        <taxon>Alteromonadales</taxon>
        <taxon>Pseudoalteromonadaceae</taxon>
        <taxon>Pseudoalteromonas</taxon>
    </lineage>
</organism>
<evidence type="ECO:0008006" key="3">
    <source>
        <dbReference type="Google" id="ProtNLM"/>
    </source>
</evidence>
<dbReference type="GeneID" id="99693628"/>
<protein>
    <recommendedName>
        <fullName evidence="3">Orphan protein</fullName>
    </recommendedName>
</protein>
<dbReference type="Proteomes" id="UP001152447">
    <property type="component" value="Unassembled WGS sequence"/>
</dbReference>
<sequence length="73" mass="8366">MKTEISYRFESSQVANRFLHELKDWPVNDVKTRLFNGGDSVKVSYEYDESGFDYTVAELDDLAEQHGGQEVSS</sequence>
<evidence type="ECO:0000313" key="2">
    <source>
        <dbReference type="Proteomes" id="UP001152447"/>
    </source>
</evidence>
<evidence type="ECO:0000313" key="1">
    <source>
        <dbReference type="EMBL" id="CAH9059119.1"/>
    </source>
</evidence>